<dbReference type="CDD" id="cd20356">
    <property type="entry name" value="Rcat_RBR_HHARI-like"/>
    <property type="match status" value="1"/>
</dbReference>
<name>A0A8H5H299_9AGAR</name>
<feature type="compositionally biased region" description="Polar residues" evidence="10">
    <location>
        <begin position="151"/>
        <end position="162"/>
    </location>
</feature>
<feature type="compositionally biased region" description="Low complexity" evidence="10">
    <location>
        <begin position="130"/>
        <end position="150"/>
    </location>
</feature>
<evidence type="ECO:0000256" key="7">
    <source>
        <dbReference type="ARBA" id="ARBA00022786"/>
    </source>
</evidence>
<dbReference type="InterPro" id="IPR013083">
    <property type="entry name" value="Znf_RING/FYVE/PHD"/>
</dbReference>
<feature type="compositionally biased region" description="Gly residues" evidence="10">
    <location>
        <begin position="574"/>
        <end position="589"/>
    </location>
</feature>
<sequence length="644" mass="71191">MSSDEEDYYMDSDDDMMDDVQDEDTSDIDMDDDDDDTDFGYDFKVGSGSKHKSYQVDYTSLSQPRVEQTMKEDVDHICGIFGVDAGTASLLLRNESWNKERLIEKYMDNTTKVLVDAGAAQPEFALVRPSTTARRSARSTSKLLSFKKSSNPTSSPEQPERIPSTSFTCPICFDDSPDLKQLALHCGHAACSGCWNAYVISKIRDEGEHCIRCMTEGCALVATDEFIHDLLVGPPGSPAPTAVTPIDPSADVHENAVAFNRFNQLLVRNFVSSNPNLKFCPFPGCTNTVECSLGSGKAVLTSVVPTVKCGARGIPQDTSDLKEGVSGKATFSSALGSSGPSGGGTSIHDKEHVFCFGCPIEGDHRPVVCAVAKMWMKKCEDDSETANWIKSNTKECSQCQSTIEKNGGCNHMTCKKCKYEFCWVCMGPWSEHGTAWYSCNRYDEKGSIDARDAQSRSRASLERYLHYYNRWANHEQSAKLSLDLYLKTEKKMEDLQLTSSLTWIEVQFMRRAVDVLLSCRTTLKWTYAMGYYLARGNEKDLFEDNQRDLEKAVEDLSELLEGPMPTEVDAAAGSGSGEGGGGGGQGGQGSISELRQKVTDKTVYVQKRNEIVLDDTAQGFLDGRWRWNTSIDGFEDPADEIRVD</sequence>
<keyword evidence="8" id="KW-0862">Zinc</keyword>
<comment type="catalytic activity">
    <reaction evidence="1">
        <text>[E2 ubiquitin-conjugating enzyme]-S-ubiquitinyl-L-cysteine + [acceptor protein]-L-lysine = [E2 ubiquitin-conjugating enzyme]-L-cysteine + [acceptor protein]-N(6)-ubiquitinyl-L-lysine.</text>
        <dbReference type="EC" id="2.3.2.31"/>
    </reaction>
</comment>
<keyword evidence="4" id="KW-0479">Metal-binding</keyword>
<dbReference type="Gene3D" id="1.20.120.1750">
    <property type="match status" value="1"/>
</dbReference>
<dbReference type="OrthoDB" id="10009520at2759"/>
<dbReference type="EMBL" id="JAACJN010000097">
    <property type="protein sequence ID" value="KAF5375469.1"/>
    <property type="molecule type" value="Genomic_DNA"/>
</dbReference>
<dbReference type="CDD" id="cd16773">
    <property type="entry name" value="RING-HC_RBR_TRIAD1"/>
    <property type="match status" value="1"/>
</dbReference>
<dbReference type="PROSITE" id="PS51873">
    <property type="entry name" value="TRIAD"/>
    <property type="match status" value="1"/>
</dbReference>
<dbReference type="SUPFAM" id="SSF57850">
    <property type="entry name" value="RING/U-box"/>
    <property type="match status" value="2"/>
</dbReference>
<keyword evidence="3" id="KW-0808">Transferase</keyword>
<dbReference type="PROSITE" id="PS50089">
    <property type="entry name" value="ZF_RING_2"/>
    <property type="match status" value="1"/>
</dbReference>
<evidence type="ECO:0000259" key="11">
    <source>
        <dbReference type="PROSITE" id="PS50089"/>
    </source>
</evidence>
<protein>
    <recommendedName>
        <fullName evidence="2">RBR-type E3 ubiquitin transferase</fullName>
        <ecNumber evidence="2">2.3.2.31</ecNumber>
    </recommendedName>
</protein>
<dbReference type="GO" id="GO:0061630">
    <property type="term" value="F:ubiquitin protein ligase activity"/>
    <property type="evidence" value="ECO:0007669"/>
    <property type="project" value="UniProtKB-EC"/>
</dbReference>
<evidence type="ECO:0000256" key="10">
    <source>
        <dbReference type="SAM" id="MobiDB-lite"/>
    </source>
</evidence>
<gene>
    <name evidence="13" type="ORF">D9757_009943</name>
</gene>
<evidence type="ECO:0000259" key="12">
    <source>
        <dbReference type="PROSITE" id="PS51873"/>
    </source>
</evidence>
<reference evidence="13 14" key="1">
    <citation type="journal article" date="2020" name="ISME J.">
        <title>Uncovering the hidden diversity of litter-decomposition mechanisms in mushroom-forming fungi.</title>
        <authorList>
            <person name="Floudas D."/>
            <person name="Bentzer J."/>
            <person name="Ahren D."/>
            <person name="Johansson T."/>
            <person name="Persson P."/>
            <person name="Tunlid A."/>
        </authorList>
    </citation>
    <scope>NUCLEOTIDE SEQUENCE [LARGE SCALE GENOMIC DNA]</scope>
    <source>
        <strain evidence="13 14">CBS 406.79</strain>
    </source>
</reference>
<dbReference type="FunFam" id="1.20.120.1750:FF:000007">
    <property type="entry name" value="RBR-type E3 ubiquitin transferase"/>
    <property type="match status" value="1"/>
</dbReference>
<dbReference type="InterPro" id="IPR044066">
    <property type="entry name" value="TRIAD_supradom"/>
</dbReference>
<dbReference type="PANTHER" id="PTHR11685">
    <property type="entry name" value="RBR FAMILY RING FINGER AND IBR DOMAIN-CONTAINING"/>
    <property type="match status" value="1"/>
</dbReference>
<evidence type="ECO:0000256" key="1">
    <source>
        <dbReference type="ARBA" id="ARBA00001798"/>
    </source>
</evidence>
<feature type="region of interest" description="Disordered" evidence="10">
    <location>
        <begin position="130"/>
        <end position="162"/>
    </location>
</feature>
<evidence type="ECO:0000256" key="6">
    <source>
        <dbReference type="ARBA" id="ARBA00022771"/>
    </source>
</evidence>
<dbReference type="InterPro" id="IPR045840">
    <property type="entry name" value="Ariadne"/>
</dbReference>
<accession>A0A8H5H299</accession>
<dbReference type="Pfam" id="PF19422">
    <property type="entry name" value="Ariadne"/>
    <property type="match status" value="1"/>
</dbReference>
<dbReference type="InterPro" id="IPR048962">
    <property type="entry name" value="ARIH1-like_UBL"/>
</dbReference>
<dbReference type="Pfam" id="PF21235">
    <property type="entry name" value="UBA_ARI1"/>
    <property type="match status" value="1"/>
</dbReference>
<organism evidence="13 14">
    <name type="scientific">Collybiopsis confluens</name>
    <dbReference type="NCBI Taxonomy" id="2823264"/>
    <lineage>
        <taxon>Eukaryota</taxon>
        <taxon>Fungi</taxon>
        <taxon>Dikarya</taxon>
        <taxon>Basidiomycota</taxon>
        <taxon>Agaricomycotina</taxon>
        <taxon>Agaricomycetes</taxon>
        <taxon>Agaricomycetidae</taxon>
        <taxon>Agaricales</taxon>
        <taxon>Marasmiineae</taxon>
        <taxon>Omphalotaceae</taxon>
        <taxon>Collybiopsis</taxon>
    </lineage>
</organism>
<dbReference type="EC" id="2.3.2.31" evidence="2"/>
<evidence type="ECO:0000256" key="5">
    <source>
        <dbReference type="ARBA" id="ARBA00022737"/>
    </source>
</evidence>
<evidence type="ECO:0000256" key="4">
    <source>
        <dbReference type="ARBA" id="ARBA00022723"/>
    </source>
</evidence>
<keyword evidence="14" id="KW-1185">Reference proteome</keyword>
<dbReference type="InterPro" id="IPR002867">
    <property type="entry name" value="IBR_dom"/>
</dbReference>
<feature type="domain" description="RING-type" evidence="11">
    <location>
        <begin position="169"/>
        <end position="213"/>
    </location>
</feature>
<keyword evidence="7" id="KW-0833">Ubl conjugation pathway</keyword>
<dbReference type="Proteomes" id="UP000518752">
    <property type="component" value="Unassembled WGS sequence"/>
</dbReference>
<evidence type="ECO:0000256" key="8">
    <source>
        <dbReference type="ARBA" id="ARBA00022833"/>
    </source>
</evidence>
<evidence type="ECO:0000256" key="9">
    <source>
        <dbReference type="PROSITE-ProRule" id="PRU00175"/>
    </source>
</evidence>
<evidence type="ECO:0000256" key="2">
    <source>
        <dbReference type="ARBA" id="ARBA00012251"/>
    </source>
</evidence>
<feature type="compositionally biased region" description="Acidic residues" evidence="10">
    <location>
        <begin position="1"/>
        <end position="39"/>
    </location>
</feature>
<dbReference type="Pfam" id="PF22191">
    <property type="entry name" value="IBR_1"/>
    <property type="match status" value="1"/>
</dbReference>
<dbReference type="InterPro" id="IPR001841">
    <property type="entry name" value="Znf_RING"/>
</dbReference>
<keyword evidence="6 9" id="KW-0863">Zinc-finger</keyword>
<evidence type="ECO:0000256" key="3">
    <source>
        <dbReference type="ARBA" id="ARBA00022679"/>
    </source>
</evidence>
<evidence type="ECO:0000313" key="14">
    <source>
        <dbReference type="Proteomes" id="UP000518752"/>
    </source>
</evidence>
<comment type="caution">
    <text evidence="13">The sequence shown here is derived from an EMBL/GenBank/DDBJ whole genome shotgun (WGS) entry which is preliminary data.</text>
</comment>
<feature type="domain" description="RING-type" evidence="12">
    <location>
        <begin position="165"/>
        <end position="443"/>
    </location>
</feature>
<feature type="region of interest" description="Disordered" evidence="10">
    <location>
        <begin position="566"/>
        <end position="591"/>
    </location>
</feature>
<dbReference type="Gene3D" id="3.30.40.10">
    <property type="entry name" value="Zinc/RING finger domain, C3HC4 (zinc finger)"/>
    <property type="match status" value="1"/>
</dbReference>
<dbReference type="GO" id="GO:0008270">
    <property type="term" value="F:zinc ion binding"/>
    <property type="evidence" value="ECO:0007669"/>
    <property type="project" value="UniProtKB-KW"/>
</dbReference>
<feature type="region of interest" description="Disordered" evidence="10">
    <location>
        <begin position="1"/>
        <end position="42"/>
    </location>
</feature>
<dbReference type="AlphaFoldDB" id="A0A8H5H299"/>
<dbReference type="SMART" id="SM00647">
    <property type="entry name" value="IBR"/>
    <property type="match status" value="2"/>
</dbReference>
<dbReference type="InterPro" id="IPR031127">
    <property type="entry name" value="E3_UB_ligase_RBR"/>
</dbReference>
<evidence type="ECO:0000313" key="13">
    <source>
        <dbReference type="EMBL" id="KAF5375469.1"/>
    </source>
</evidence>
<keyword evidence="5" id="KW-0677">Repeat</keyword>
<proteinExistence type="predicted"/>
<dbReference type="GO" id="GO:0016567">
    <property type="term" value="P:protein ubiquitination"/>
    <property type="evidence" value="ECO:0007669"/>
    <property type="project" value="InterPro"/>
</dbReference>